<evidence type="ECO:0000259" key="1">
    <source>
        <dbReference type="PROSITE" id="PS51721"/>
    </source>
</evidence>
<dbReference type="PANTHER" id="PTHR46434:SF1">
    <property type="entry name" value="GENETIC INTERACTOR OF PROHIBITINS 3, MITOCHONDRIAL"/>
    <property type="match status" value="1"/>
</dbReference>
<dbReference type="InterPro" id="IPR006073">
    <property type="entry name" value="GTP-bd"/>
</dbReference>
<organism evidence="2 3">
    <name type="scientific">Tepidibacillus decaturensis</name>
    <dbReference type="NCBI Taxonomy" id="1413211"/>
    <lineage>
        <taxon>Bacteria</taxon>
        <taxon>Bacillati</taxon>
        <taxon>Bacillota</taxon>
        <taxon>Bacilli</taxon>
        <taxon>Bacillales</taxon>
        <taxon>Bacillaceae</taxon>
        <taxon>Tepidibacillus</taxon>
    </lineage>
</organism>
<dbReference type="AlphaFoldDB" id="A0A135L2E8"/>
<dbReference type="PANTHER" id="PTHR46434">
    <property type="entry name" value="GENETIC INTERACTOR OF PROHIBITINS 3, MITOCHONDRIAL"/>
    <property type="match status" value="1"/>
</dbReference>
<dbReference type="Proteomes" id="UP000070352">
    <property type="component" value="Unassembled WGS sequence"/>
</dbReference>
<evidence type="ECO:0000313" key="2">
    <source>
        <dbReference type="EMBL" id="KXG43146.1"/>
    </source>
</evidence>
<dbReference type="InterPro" id="IPR019988">
    <property type="entry name" value="GTP-bd_ribosome_bgen_YqeH"/>
</dbReference>
<dbReference type="InterPro" id="IPR048422">
    <property type="entry name" value="NOA1/YqeH-like_C"/>
</dbReference>
<dbReference type="EMBL" id="LSKU01000001">
    <property type="protein sequence ID" value="KXG43146.1"/>
    <property type="molecule type" value="Genomic_DNA"/>
</dbReference>
<dbReference type="STRING" id="1413211.U473_03245"/>
<dbReference type="Pfam" id="PF01926">
    <property type="entry name" value="MMR_HSR1"/>
    <property type="match status" value="1"/>
</dbReference>
<name>A0A135L2E8_9BACI</name>
<proteinExistence type="predicted"/>
<gene>
    <name evidence="2" type="ORF">U473_03245</name>
</gene>
<accession>A0A135L2E8</accession>
<evidence type="ECO:0000313" key="3">
    <source>
        <dbReference type="Proteomes" id="UP000070352"/>
    </source>
</evidence>
<keyword evidence="3" id="KW-1185">Reference proteome</keyword>
<dbReference type="Gene3D" id="3.40.50.300">
    <property type="entry name" value="P-loop containing nucleotide triphosphate hydrolases"/>
    <property type="match status" value="1"/>
</dbReference>
<feature type="domain" description="CP-type G" evidence="1">
    <location>
        <begin position="60"/>
        <end position="224"/>
    </location>
</feature>
<dbReference type="SUPFAM" id="SSF52540">
    <property type="entry name" value="P-loop containing nucleoside triphosphate hydrolases"/>
    <property type="match status" value="1"/>
</dbReference>
<dbReference type="CDD" id="cd01855">
    <property type="entry name" value="YqeH"/>
    <property type="match status" value="1"/>
</dbReference>
<dbReference type="Pfam" id="PF21516">
    <property type="entry name" value="YqeH-like_C"/>
    <property type="match status" value="1"/>
</dbReference>
<sequence>MTEIKYCEGCGVALQTEDSKKAGYIPTSTLNKEHLICQRCFRIKHYNEVQPIQIDEDEFLQILHNISNTKSLVIQIVDLFDIDGTFIQGLPRFIGHNPFIMVANKIDLFPKSTNRDKVKIWLKQYAREHGLSPEEIFLISAEHNLGIFEVVDFIQSYRKDQDVFVVGATNVGKSSFINRVIHELQDETQVELTTSRFPGTTLNEIRLPLEDGHYLIDTPGVVNRDRLSEWVSPHTLKVISPKKTVKPKVYQLNGQQTLFWGGLARIDQNGDSTNTFVCYISNELPIHRTKRSQAEEIYQKHLGELLSPPTKEEIGALPNLMKHSFKVSGKEKMDIVISGLGWISVGGESTNVDVFVPKGIGVHIRKALI</sequence>
<dbReference type="GO" id="GO:0005525">
    <property type="term" value="F:GTP binding"/>
    <property type="evidence" value="ECO:0007669"/>
    <property type="project" value="InterPro"/>
</dbReference>
<dbReference type="NCBIfam" id="TIGR03597">
    <property type="entry name" value="GTPase_YqeH"/>
    <property type="match status" value="1"/>
</dbReference>
<reference evidence="2 3" key="1">
    <citation type="submission" date="2016-02" db="EMBL/GenBank/DDBJ databases">
        <title>Draft Genome for Tepidibacillus decaturensis nov. sp. Strain Z9, an Anaerobic, Moderately Thermophilic and Heterotrophic Bacterium from Deep Subsurface of the Illinois Basin, USA.</title>
        <authorList>
            <person name="Dong Y."/>
            <person name="Chang J.Y."/>
            <person name="Sanford R."/>
            <person name="Fouke B.W."/>
        </authorList>
    </citation>
    <scope>NUCLEOTIDE SEQUENCE [LARGE SCALE GENOMIC DNA]</scope>
    <source>
        <strain evidence="2 3">Z9</strain>
    </source>
</reference>
<dbReference type="InterPro" id="IPR027417">
    <property type="entry name" value="P-loop_NTPase"/>
</dbReference>
<dbReference type="InterPro" id="IPR050896">
    <property type="entry name" value="Mito_lipid_metab_GTPase"/>
</dbReference>
<dbReference type="InterPro" id="IPR030378">
    <property type="entry name" value="G_CP_dom"/>
</dbReference>
<comment type="caution">
    <text evidence="2">The sequence shown here is derived from an EMBL/GenBank/DDBJ whole genome shotgun (WGS) entry which is preliminary data.</text>
</comment>
<dbReference type="PROSITE" id="PS51721">
    <property type="entry name" value="G_CP"/>
    <property type="match status" value="1"/>
</dbReference>
<dbReference type="RefSeq" id="WP_068723271.1">
    <property type="nucleotide sequence ID" value="NZ_LSKU01000001.1"/>
</dbReference>
<dbReference type="OrthoDB" id="9773841at2"/>
<protein>
    <submittedName>
        <fullName evidence="2">Ribosome biogenesis GTPase YqeH</fullName>
    </submittedName>
</protein>